<accession>A0A7K1TCA3</accession>
<dbReference type="RefSeq" id="WP_157563472.1">
    <property type="nucleotide sequence ID" value="NZ_WQKZ01000002.1"/>
</dbReference>
<feature type="region of interest" description="Disordered" evidence="1">
    <location>
        <begin position="39"/>
        <end position="74"/>
    </location>
</feature>
<keyword evidence="2" id="KW-0812">Transmembrane</keyword>
<evidence type="ECO:0000313" key="4">
    <source>
        <dbReference type="Proteomes" id="UP000441336"/>
    </source>
</evidence>
<organism evidence="3 4">
    <name type="scientific">Hymenobacter ginkgonis</name>
    <dbReference type="NCBI Taxonomy" id="2682976"/>
    <lineage>
        <taxon>Bacteria</taxon>
        <taxon>Pseudomonadati</taxon>
        <taxon>Bacteroidota</taxon>
        <taxon>Cytophagia</taxon>
        <taxon>Cytophagales</taxon>
        <taxon>Hymenobacteraceae</taxon>
        <taxon>Hymenobacter</taxon>
    </lineage>
</organism>
<keyword evidence="2" id="KW-1133">Transmembrane helix</keyword>
<feature type="transmembrane region" description="Helical" evidence="2">
    <location>
        <begin position="148"/>
        <end position="171"/>
    </location>
</feature>
<dbReference type="PROSITE" id="PS51257">
    <property type="entry name" value="PROKAR_LIPOPROTEIN"/>
    <property type="match status" value="1"/>
</dbReference>
<evidence type="ECO:0000313" key="3">
    <source>
        <dbReference type="EMBL" id="MVN76038.1"/>
    </source>
</evidence>
<gene>
    <name evidence="3" type="ORF">GO988_06850</name>
</gene>
<feature type="compositionally biased region" description="Low complexity" evidence="1">
    <location>
        <begin position="39"/>
        <end position="56"/>
    </location>
</feature>
<keyword evidence="2" id="KW-0472">Membrane</keyword>
<dbReference type="AlphaFoldDB" id="A0A7K1TCA3"/>
<feature type="transmembrane region" description="Helical" evidence="2">
    <location>
        <begin position="120"/>
        <end position="142"/>
    </location>
</feature>
<protein>
    <submittedName>
        <fullName evidence="3">Uncharacterized protein</fullName>
    </submittedName>
</protein>
<evidence type="ECO:0000256" key="1">
    <source>
        <dbReference type="SAM" id="MobiDB-lite"/>
    </source>
</evidence>
<name>A0A7K1TCA3_9BACT</name>
<dbReference type="EMBL" id="WQKZ01000002">
    <property type="protein sequence ID" value="MVN76038.1"/>
    <property type="molecule type" value="Genomic_DNA"/>
</dbReference>
<comment type="caution">
    <text evidence="3">The sequence shown here is derived from an EMBL/GenBank/DDBJ whole genome shotgun (WGS) entry which is preliminary data.</text>
</comment>
<sequence length="175" mass="17913">MKKLLFLAGVLLAGCRSEQVAFHFQPVASTAVATKPRAVAPAEAPEAPAPVSSSAALPPPTEPSHPATAPTQPLRQRSVAKLTQALPPLATATVPMRAARRLAQHLHRQQARGGAAESGLGNIGLFFIGVVLAVLAGLAALVNVIFGVGFFTALGYTAAGLVVLGVLYLLLSGKK</sequence>
<dbReference type="Proteomes" id="UP000441336">
    <property type="component" value="Unassembled WGS sequence"/>
</dbReference>
<reference evidence="3 4" key="1">
    <citation type="submission" date="2019-12" db="EMBL/GenBank/DDBJ databases">
        <title>Hymenobacter sp. HMF4947 Genome sequencing and assembly.</title>
        <authorList>
            <person name="Kang H."/>
            <person name="Cha I."/>
            <person name="Kim H."/>
            <person name="Joh K."/>
        </authorList>
    </citation>
    <scope>NUCLEOTIDE SEQUENCE [LARGE SCALE GENOMIC DNA]</scope>
    <source>
        <strain evidence="3 4">HMF4947</strain>
    </source>
</reference>
<proteinExistence type="predicted"/>
<evidence type="ECO:0000256" key="2">
    <source>
        <dbReference type="SAM" id="Phobius"/>
    </source>
</evidence>
<keyword evidence="4" id="KW-1185">Reference proteome</keyword>